<comment type="caution">
    <text evidence="3">The sequence shown here is derived from an EMBL/GenBank/DDBJ whole genome shotgun (WGS) entry which is preliminary data.</text>
</comment>
<keyword evidence="4" id="KW-1185">Reference proteome</keyword>
<dbReference type="Proteomes" id="UP001597044">
    <property type="component" value="Unassembled WGS sequence"/>
</dbReference>
<name>A0ABW3HI97_9GAMM</name>
<reference evidence="4" key="1">
    <citation type="journal article" date="2019" name="Int. J. Syst. Evol. Microbiol.">
        <title>The Global Catalogue of Microorganisms (GCM) 10K type strain sequencing project: providing services to taxonomists for standard genome sequencing and annotation.</title>
        <authorList>
            <consortium name="The Broad Institute Genomics Platform"/>
            <consortium name="The Broad Institute Genome Sequencing Center for Infectious Disease"/>
            <person name="Wu L."/>
            <person name="Ma J."/>
        </authorList>
    </citation>
    <scope>NUCLEOTIDE SEQUENCE [LARGE SCALE GENOMIC DNA]</scope>
    <source>
        <strain evidence="4">CCUG 63419</strain>
    </source>
</reference>
<evidence type="ECO:0000313" key="3">
    <source>
        <dbReference type="EMBL" id="MFD0950212.1"/>
    </source>
</evidence>
<feature type="region of interest" description="Disordered" evidence="1">
    <location>
        <begin position="1"/>
        <end position="34"/>
    </location>
</feature>
<organism evidence="3 4">
    <name type="scientific">Paraperlucidibaca wandonensis</name>
    <dbReference type="NCBI Taxonomy" id="1268273"/>
    <lineage>
        <taxon>Bacteria</taxon>
        <taxon>Pseudomonadati</taxon>
        <taxon>Pseudomonadota</taxon>
        <taxon>Gammaproteobacteria</taxon>
        <taxon>Moraxellales</taxon>
        <taxon>Moraxellaceae</taxon>
        <taxon>Paraperlucidibaca</taxon>
    </lineage>
</organism>
<keyword evidence="2" id="KW-1133">Transmembrane helix</keyword>
<sequence length="235" mass="25980">MTTPSDSNNDKPLDAPESSPETTPEAAPEQAVNEPIAADIKPIMRSNPIADLYRVDIPVELDAEPVAKSTRQWPWFILAFIATILVIAQSLWLSQQFWLQQPLVRSVLTPALDRIGYTLNRPILDNAWEVTGLSLSSEPSSSTVWHLDAVLTNRARILQPWPALQVSLRDWQNSLVGRRTISAADYLPAGLSAQFAPKALIASDQPVRIRVSVVLEPGSDGRYPIFEQAELKAQP</sequence>
<dbReference type="Pfam" id="PF11906">
    <property type="entry name" value="DUF3426"/>
    <property type="match status" value="1"/>
</dbReference>
<evidence type="ECO:0000256" key="1">
    <source>
        <dbReference type="SAM" id="MobiDB-lite"/>
    </source>
</evidence>
<accession>A0ABW3HI97</accession>
<gene>
    <name evidence="3" type="ORF">ACFQ0F_07400</name>
</gene>
<protein>
    <submittedName>
        <fullName evidence="3">DUF3426 domain-containing protein</fullName>
    </submittedName>
</protein>
<keyword evidence="2" id="KW-0472">Membrane</keyword>
<evidence type="ECO:0000313" key="4">
    <source>
        <dbReference type="Proteomes" id="UP001597044"/>
    </source>
</evidence>
<evidence type="ECO:0000256" key="2">
    <source>
        <dbReference type="SAM" id="Phobius"/>
    </source>
</evidence>
<dbReference type="RefSeq" id="WP_379070689.1">
    <property type="nucleotide sequence ID" value="NZ_JBHTIT010000001.1"/>
</dbReference>
<dbReference type="EMBL" id="JBHTIT010000001">
    <property type="protein sequence ID" value="MFD0950212.1"/>
    <property type="molecule type" value="Genomic_DNA"/>
</dbReference>
<keyword evidence="2" id="KW-0812">Transmembrane</keyword>
<dbReference type="InterPro" id="IPR021834">
    <property type="entry name" value="DUF3426"/>
</dbReference>
<feature type="transmembrane region" description="Helical" evidence="2">
    <location>
        <begin position="73"/>
        <end position="93"/>
    </location>
</feature>
<proteinExistence type="predicted"/>